<dbReference type="InterPro" id="IPR044064">
    <property type="entry name" value="ZF_ZBR"/>
</dbReference>
<dbReference type="Gene3D" id="1.20.1280.50">
    <property type="match status" value="1"/>
</dbReference>
<dbReference type="PANTHER" id="PTHR15493:SF1">
    <property type="entry name" value="F-BOX ONLY PROTEIN 43"/>
    <property type="match status" value="1"/>
</dbReference>
<keyword evidence="2" id="KW-0479">Metal-binding</keyword>
<comment type="caution">
    <text evidence="8">The sequence shown here is derived from an EMBL/GenBank/DDBJ whole genome shotgun (WGS) entry which is preliminary data.</text>
</comment>
<evidence type="ECO:0000256" key="1">
    <source>
        <dbReference type="ARBA" id="ARBA00004906"/>
    </source>
</evidence>
<dbReference type="GO" id="GO:0045835">
    <property type="term" value="P:negative regulation of meiotic nuclear division"/>
    <property type="evidence" value="ECO:0007669"/>
    <property type="project" value="InterPro"/>
</dbReference>
<evidence type="ECO:0000256" key="4">
    <source>
        <dbReference type="ARBA" id="ARBA00022786"/>
    </source>
</evidence>
<dbReference type="PROSITE" id="PS51872">
    <property type="entry name" value="ZF_ZBR"/>
    <property type="match status" value="1"/>
</dbReference>
<evidence type="ECO:0000256" key="5">
    <source>
        <dbReference type="ARBA" id="ARBA00022833"/>
    </source>
</evidence>
<dbReference type="GO" id="GO:0005634">
    <property type="term" value="C:nucleus"/>
    <property type="evidence" value="ECO:0007669"/>
    <property type="project" value="TreeGrafter"/>
</dbReference>
<feature type="region of interest" description="Disordered" evidence="6">
    <location>
        <begin position="357"/>
        <end position="377"/>
    </location>
</feature>
<accession>A0A401PPM3</accession>
<dbReference type="FunFam" id="2.20.25.20:FF:000006">
    <property type="entry name" value="F-box only protein 5"/>
    <property type="match status" value="1"/>
</dbReference>
<protein>
    <recommendedName>
        <fullName evidence="7">ZBR-type domain-containing protein</fullName>
    </recommendedName>
</protein>
<proteinExistence type="predicted"/>
<evidence type="ECO:0000259" key="7">
    <source>
        <dbReference type="PROSITE" id="PS51872"/>
    </source>
</evidence>
<evidence type="ECO:0000256" key="6">
    <source>
        <dbReference type="SAM" id="MobiDB-lite"/>
    </source>
</evidence>
<dbReference type="InterPro" id="IPR047147">
    <property type="entry name" value="FBX5_43"/>
</dbReference>
<dbReference type="InterPro" id="IPR001810">
    <property type="entry name" value="F-box_dom"/>
</dbReference>
<dbReference type="SUPFAM" id="SSF81383">
    <property type="entry name" value="F-box domain"/>
    <property type="match status" value="1"/>
</dbReference>
<evidence type="ECO:0000313" key="8">
    <source>
        <dbReference type="EMBL" id="GCB75096.1"/>
    </source>
</evidence>
<dbReference type="Gene3D" id="2.20.25.20">
    <property type="match status" value="1"/>
</dbReference>
<evidence type="ECO:0000256" key="2">
    <source>
        <dbReference type="ARBA" id="ARBA00022723"/>
    </source>
</evidence>
<feature type="compositionally biased region" description="Polar residues" evidence="6">
    <location>
        <begin position="63"/>
        <end position="74"/>
    </location>
</feature>
<dbReference type="GO" id="GO:0007088">
    <property type="term" value="P:regulation of mitotic nuclear division"/>
    <property type="evidence" value="ECO:0007669"/>
    <property type="project" value="InterPro"/>
</dbReference>
<reference evidence="8 9" key="1">
    <citation type="journal article" date="2018" name="Nat. Ecol. Evol.">
        <title>Shark genomes provide insights into elasmobranch evolution and the origin of vertebrates.</title>
        <authorList>
            <person name="Hara Y"/>
            <person name="Yamaguchi K"/>
            <person name="Onimaru K"/>
            <person name="Kadota M"/>
            <person name="Koyanagi M"/>
            <person name="Keeley SD"/>
            <person name="Tatsumi K"/>
            <person name="Tanaka K"/>
            <person name="Motone F"/>
            <person name="Kageyama Y"/>
            <person name="Nozu R"/>
            <person name="Adachi N"/>
            <person name="Nishimura O"/>
            <person name="Nakagawa R"/>
            <person name="Tanegashima C"/>
            <person name="Kiyatake I"/>
            <person name="Matsumoto R"/>
            <person name="Murakumo K"/>
            <person name="Nishida K"/>
            <person name="Terakita A"/>
            <person name="Kuratani S"/>
            <person name="Sato K"/>
            <person name="Hyodo S Kuraku.S."/>
        </authorList>
    </citation>
    <scope>NUCLEOTIDE SEQUENCE [LARGE SCALE GENOMIC DNA]</scope>
</reference>
<feature type="compositionally biased region" description="Basic and acidic residues" evidence="6">
    <location>
        <begin position="357"/>
        <end position="369"/>
    </location>
</feature>
<keyword evidence="9" id="KW-1185">Reference proteome</keyword>
<sequence>MAERIVTGSLSCVAFCAKMLRLLKHSCDLISGSEEQQADPEESFKSFERRSLGQDSGYDETESTTPSANYSSGNVGELESLMANMSPVVCKEKRFHTCKPSSFSVERKWRDGKRTNFTSPTLFETPRVSEKTTTLRRRLLESRQASSASVECTEAGAVERCCTRLGYSFCSDSSLDSPVYLNTEVLATSTLKNVEANTSHKTKRYLFAQQRTSTIDDSKGKNELTPAECITLDQSTIHSNLELNSFSFSEDNDECTSAEPFDTPSNHGKSETHAGDQFLTPVSNFVVSFNICLSHNRTPSNGKLDTSTTEDSGYNSVGLEKSDSFSNHECSFQGLVQNQKRTPKILDCKKSQRSLERTKRLSTLDERGSQSEAEDENRGALLLKSGCNLEPPTKENELVFEEETLEDSLKFKDLSQTPALQLVQEMCIRKRKRLGNTTVEDPSQSEENPLGESMPSLCRLIGRKMGLDEVDILKELLNRNLTHILTIILCHLTVEDLCRTRKVSKIWKKIIKQDQAASLRRRKQHLDEITTLRVHSLPWAADAETRCNLPSRSALKSVQAQARVAITLTPSTQPEVTPGGCSGVSKSTSKREEFLKVAKTLFNDEALKPCPRCQSPARYNPMKKRGLCSREECAFDFCTQCFCIFHGSKECGSRSAKRLGNKEGPPGSAQSKRNLKRL</sequence>
<evidence type="ECO:0000313" key="9">
    <source>
        <dbReference type="Proteomes" id="UP000288216"/>
    </source>
</evidence>
<dbReference type="UniPathway" id="UPA00143"/>
<keyword evidence="5" id="KW-0862">Zinc</keyword>
<dbReference type="GO" id="GO:0016567">
    <property type="term" value="P:protein ubiquitination"/>
    <property type="evidence" value="ECO:0007669"/>
    <property type="project" value="UniProtKB-UniPathway"/>
</dbReference>
<dbReference type="EMBL" id="BFAA01011123">
    <property type="protein sequence ID" value="GCB75096.1"/>
    <property type="molecule type" value="Genomic_DNA"/>
</dbReference>
<feature type="region of interest" description="Disordered" evidence="6">
    <location>
        <begin position="34"/>
        <end position="74"/>
    </location>
</feature>
<keyword evidence="4" id="KW-0833">Ubl conjugation pathway</keyword>
<dbReference type="STRING" id="75743.A0A401PPM3"/>
<comment type="pathway">
    <text evidence="1">Protein modification; protein ubiquitination.</text>
</comment>
<dbReference type="GO" id="GO:0008270">
    <property type="term" value="F:zinc ion binding"/>
    <property type="evidence" value="ECO:0007669"/>
    <property type="project" value="UniProtKB-KW"/>
</dbReference>
<dbReference type="OMA" id="FCILCLH"/>
<dbReference type="Pfam" id="PF00646">
    <property type="entry name" value="F-box"/>
    <property type="match status" value="1"/>
</dbReference>
<gene>
    <name evidence="8" type="ORF">scyTo_0017293</name>
</gene>
<feature type="region of interest" description="Disordered" evidence="6">
    <location>
        <begin position="251"/>
        <end position="275"/>
    </location>
</feature>
<dbReference type="Proteomes" id="UP000288216">
    <property type="component" value="Unassembled WGS sequence"/>
</dbReference>
<dbReference type="InterPro" id="IPR036047">
    <property type="entry name" value="F-box-like_dom_sf"/>
</dbReference>
<feature type="compositionally biased region" description="Basic and acidic residues" evidence="6">
    <location>
        <begin position="42"/>
        <end position="52"/>
    </location>
</feature>
<dbReference type="PANTHER" id="PTHR15493">
    <property type="entry name" value="F-BOX ONLY PROTEIN 5 AND 43"/>
    <property type="match status" value="1"/>
</dbReference>
<name>A0A401PPM3_SCYTO</name>
<dbReference type="OrthoDB" id="9984940at2759"/>
<dbReference type="CDD" id="cd20365">
    <property type="entry name" value="BRcat_RBR_FBXO43"/>
    <property type="match status" value="1"/>
</dbReference>
<dbReference type="AlphaFoldDB" id="A0A401PPM3"/>
<feature type="domain" description="ZBR-type" evidence="7">
    <location>
        <begin position="606"/>
        <end position="654"/>
    </location>
</feature>
<keyword evidence="3" id="KW-0863">Zinc-finger</keyword>
<feature type="region of interest" description="Disordered" evidence="6">
    <location>
        <begin position="654"/>
        <end position="678"/>
    </location>
</feature>
<evidence type="ECO:0000256" key="3">
    <source>
        <dbReference type="ARBA" id="ARBA00022771"/>
    </source>
</evidence>
<organism evidence="8 9">
    <name type="scientific">Scyliorhinus torazame</name>
    <name type="common">Cloudy catshark</name>
    <name type="synonym">Catulus torazame</name>
    <dbReference type="NCBI Taxonomy" id="75743"/>
    <lineage>
        <taxon>Eukaryota</taxon>
        <taxon>Metazoa</taxon>
        <taxon>Chordata</taxon>
        <taxon>Craniata</taxon>
        <taxon>Vertebrata</taxon>
        <taxon>Chondrichthyes</taxon>
        <taxon>Elasmobranchii</taxon>
        <taxon>Galeomorphii</taxon>
        <taxon>Galeoidea</taxon>
        <taxon>Carcharhiniformes</taxon>
        <taxon>Scyliorhinidae</taxon>
        <taxon>Scyliorhinus</taxon>
    </lineage>
</organism>